<dbReference type="InterPro" id="IPR036875">
    <property type="entry name" value="Znf_CCHC_sf"/>
</dbReference>
<evidence type="ECO:0000259" key="6">
    <source>
        <dbReference type="PROSITE" id="PS50158"/>
    </source>
</evidence>
<comment type="caution">
    <text evidence="7">The sequence shown here is derived from an EMBL/GenBank/DDBJ whole genome shotgun (WGS) entry which is preliminary data.</text>
</comment>
<feature type="compositionally biased region" description="Basic and acidic residues" evidence="4">
    <location>
        <begin position="220"/>
        <end position="239"/>
    </location>
</feature>
<dbReference type="PROSITE" id="PS50158">
    <property type="entry name" value="ZF_CCHC"/>
    <property type="match status" value="1"/>
</dbReference>
<dbReference type="InterPro" id="IPR000504">
    <property type="entry name" value="RRM_dom"/>
</dbReference>
<dbReference type="PANTHER" id="PTHR48028">
    <property type="entry name" value="GLYCINE-RICH RNA-BINDING PROTEIN RZ1A"/>
    <property type="match status" value="1"/>
</dbReference>
<evidence type="ECO:0000313" key="8">
    <source>
        <dbReference type="Proteomes" id="UP000825935"/>
    </source>
</evidence>
<keyword evidence="8" id="KW-1185">Reference proteome</keyword>
<dbReference type="EMBL" id="CM035435">
    <property type="protein sequence ID" value="KAH7290359.1"/>
    <property type="molecule type" value="Genomic_DNA"/>
</dbReference>
<name>A0A8T2R1Y5_CERRI</name>
<dbReference type="SMART" id="SM00360">
    <property type="entry name" value="RRM"/>
    <property type="match status" value="1"/>
</dbReference>
<dbReference type="Pfam" id="PF00098">
    <property type="entry name" value="zf-CCHC"/>
    <property type="match status" value="1"/>
</dbReference>
<dbReference type="PANTHER" id="PTHR48028:SF2">
    <property type="entry name" value="GLYCINE-RICH RNA-BINDING PROTEIN RZ1A"/>
    <property type="match status" value="1"/>
</dbReference>
<keyword evidence="2" id="KW-0479">Metal-binding</keyword>
<dbReference type="SUPFAM" id="SSF57756">
    <property type="entry name" value="Retrovirus zinc finger-like domains"/>
    <property type="match status" value="1"/>
</dbReference>
<feature type="domain" description="RRM" evidence="5">
    <location>
        <begin position="7"/>
        <end position="85"/>
    </location>
</feature>
<accession>A0A8T2R1Y5</accession>
<dbReference type="InterPro" id="IPR051106">
    <property type="entry name" value="RNA-bind/splicing_reg"/>
</dbReference>
<evidence type="ECO:0000256" key="1">
    <source>
        <dbReference type="ARBA" id="ARBA00022884"/>
    </source>
</evidence>
<dbReference type="Pfam" id="PF00076">
    <property type="entry name" value="RRM_1"/>
    <property type="match status" value="1"/>
</dbReference>
<dbReference type="OMA" id="TESMHEW"/>
<feature type="region of interest" description="Disordered" evidence="4">
    <location>
        <begin position="84"/>
        <end position="123"/>
    </location>
</feature>
<evidence type="ECO:0000256" key="3">
    <source>
        <dbReference type="PROSITE-ProRule" id="PRU00176"/>
    </source>
</evidence>
<dbReference type="GO" id="GO:0003723">
    <property type="term" value="F:RNA binding"/>
    <property type="evidence" value="ECO:0007669"/>
    <property type="project" value="UniProtKB-UniRule"/>
</dbReference>
<dbReference type="InterPro" id="IPR001878">
    <property type="entry name" value="Znf_CCHC"/>
</dbReference>
<keyword evidence="2" id="KW-0862">Zinc</keyword>
<proteinExistence type="predicted"/>
<organism evidence="7 8">
    <name type="scientific">Ceratopteris richardii</name>
    <name type="common">Triangle waterfern</name>
    <dbReference type="NCBI Taxonomy" id="49495"/>
    <lineage>
        <taxon>Eukaryota</taxon>
        <taxon>Viridiplantae</taxon>
        <taxon>Streptophyta</taxon>
        <taxon>Embryophyta</taxon>
        <taxon>Tracheophyta</taxon>
        <taxon>Polypodiopsida</taxon>
        <taxon>Polypodiidae</taxon>
        <taxon>Polypodiales</taxon>
        <taxon>Pteridineae</taxon>
        <taxon>Pteridaceae</taxon>
        <taxon>Parkerioideae</taxon>
        <taxon>Ceratopteris</taxon>
    </lineage>
</organism>
<feature type="region of interest" description="Disordered" evidence="4">
    <location>
        <begin position="138"/>
        <end position="273"/>
    </location>
</feature>
<dbReference type="Gene3D" id="4.10.60.10">
    <property type="entry name" value="Zinc finger, CCHC-type"/>
    <property type="match status" value="1"/>
</dbReference>
<dbReference type="Gene3D" id="3.30.70.330">
    <property type="match status" value="1"/>
</dbReference>
<feature type="compositionally biased region" description="Gly residues" evidence="4">
    <location>
        <begin position="102"/>
        <end position="122"/>
    </location>
</feature>
<dbReference type="Proteomes" id="UP000825935">
    <property type="component" value="Chromosome 30"/>
</dbReference>
<dbReference type="SMART" id="SM00343">
    <property type="entry name" value="ZnF_C2HC"/>
    <property type="match status" value="1"/>
</dbReference>
<dbReference type="PROSITE" id="PS50102">
    <property type="entry name" value="RRM"/>
    <property type="match status" value="1"/>
</dbReference>
<gene>
    <name evidence="7" type="ORF">KP509_30G044500</name>
</gene>
<dbReference type="InterPro" id="IPR012677">
    <property type="entry name" value="Nucleotide-bd_a/b_plait_sf"/>
</dbReference>
<dbReference type="SUPFAM" id="SSF54928">
    <property type="entry name" value="RNA-binding domain, RBD"/>
    <property type="match status" value="1"/>
</dbReference>
<keyword evidence="2" id="KW-0863">Zinc-finger</keyword>
<evidence type="ECO:0000313" key="7">
    <source>
        <dbReference type="EMBL" id="KAH7290359.1"/>
    </source>
</evidence>
<reference evidence="7" key="1">
    <citation type="submission" date="2021-08" db="EMBL/GenBank/DDBJ databases">
        <title>WGS assembly of Ceratopteris richardii.</title>
        <authorList>
            <person name="Marchant D.B."/>
            <person name="Chen G."/>
            <person name="Jenkins J."/>
            <person name="Shu S."/>
            <person name="Leebens-Mack J."/>
            <person name="Grimwood J."/>
            <person name="Schmutz J."/>
            <person name="Soltis P."/>
            <person name="Soltis D."/>
            <person name="Chen Z.-H."/>
        </authorList>
    </citation>
    <scope>NUCLEOTIDE SEQUENCE</scope>
    <source>
        <strain evidence="7">Whitten #5841</strain>
        <tissue evidence="7">Leaf</tissue>
    </source>
</reference>
<feature type="compositionally biased region" description="Basic and acidic residues" evidence="4">
    <location>
        <begin position="176"/>
        <end position="212"/>
    </location>
</feature>
<feature type="compositionally biased region" description="Basic and acidic residues" evidence="4">
    <location>
        <begin position="149"/>
        <end position="160"/>
    </location>
</feature>
<feature type="compositionally biased region" description="Basic and acidic residues" evidence="4">
    <location>
        <begin position="247"/>
        <end position="257"/>
    </location>
</feature>
<keyword evidence="1 3" id="KW-0694">RNA-binding</keyword>
<dbReference type="InterPro" id="IPR035979">
    <property type="entry name" value="RBD_domain_sf"/>
</dbReference>
<evidence type="ECO:0000259" key="5">
    <source>
        <dbReference type="PROSITE" id="PS50102"/>
    </source>
</evidence>
<dbReference type="AlphaFoldDB" id="A0A8T2R1Y5"/>
<dbReference type="GO" id="GO:0008270">
    <property type="term" value="F:zinc ion binding"/>
    <property type="evidence" value="ECO:0007669"/>
    <property type="project" value="UniProtKB-KW"/>
</dbReference>
<sequence length="273" mass="30303">MDEYEKNRVFVGGLSWEMDDRGLENYFRRFGKVVEAKVMLDRDTGRPRGFGFVTFAEKRGMEDAIDKLHDRELDGRIVSVTKAQPKQWSGKSGSYRDDYGGTPRGGYGGRRASGGGGGGGGGSREECFNCGQPGHWARDCPSGTGKLGRGADRFGGRDRYSSGPGYSGRYNGRSSDYGDRGYDRYSSRDYPSDRGYDRNDDGYSKEGRDGDSRYGGSRYGDNRSGDGRYGDRDSGRERYSSGGPTRYEGRHKERAAPYDRPSAGSRPAYESRY</sequence>
<dbReference type="OrthoDB" id="439808at2759"/>
<evidence type="ECO:0000256" key="2">
    <source>
        <dbReference type="PROSITE-ProRule" id="PRU00047"/>
    </source>
</evidence>
<evidence type="ECO:0000256" key="4">
    <source>
        <dbReference type="SAM" id="MobiDB-lite"/>
    </source>
</evidence>
<protein>
    <submittedName>
        <fullName evidence="7">Uncharacterized protein</fullName>
    </submittedName>
</protein>
<dbReference type="EMBL" id="CM035435">
    <property type="protein sequence ID" value="KAH7290358.1"/>
    <property type="molecule type" value="Genomic_DNA"/>
</dbReference>
<feature type="domain" description="CCHC-type" evidence="6">
    <location>
        <begin position="127"/>
        <end position="142"/>
    </location>
</feature>